<evidence type="ECO:0000256" key="3">
    <source>
        <dbReference type="SAM" id="MobiDB-lite"/>
    </source>
</evidence>
<geneLocation type="plasmid" evidence="4 5">
    <name>p12_010062</name>
</geneLocation>
<name>A0A3G2SWM5_9GAMM</name>
<dbReference type="AlphaFoldDB" id="A0A3G2SWM5"/>
<keyword evidence="4" id="KW-0614">Plasmid</keyword>
<protein>
    <submittedName>
        <fullName evidence="4">Replication protein</fullName>
    </submittedName>
</protein>
<gene>
    <name evidence="4" type="ORF">CDG68_00330</name>
</gene>
<dbReference type="Proteomes" id="UP000279962">
    <property type="component" value="Plasmid p12_010062"/>
</dbReference>
<dbReference type="Pfam" id="PF01446">
    <property type="entry name" value="Rep_1"/>
    <property type="match status" value="1"/>
</dbReference>
<evidence type="ECO:0000313" key="4">
    <source>
        <dbReference type="EMBL" id="AYO52233.1"/>
    </source>
</evidence>
<dbReference type="GO" id="GO:0003677">
    <property type="term" value="F:DNA binding"/>
    <property type="evidence" value="ECO:0007669"/>
    <property type="project" value="InterPro"/>
</dbReference>
<accession>A0A3G2SWM5</accession>
<evidence type="ECO:0000256" key="1">
    <source>
        <dbReference type="ARBA" id="ARBA00008909"/>
    </source>
</evidence>
<reference evidence="4 5" key="1">
    <citation type="submission" date="2018-10" db="EMBL/GenBank/DDBJ databases">
        <title>The complete genome of Acinetobacter wuhouensis strain WCHAW010062.</title>
        <authorList>
            <person name="Hu Y."/>
            <person name="Long H."/>
            <person name="Feng Y."/>
            <person name="Zong Z."/>
        </authorList>
    </citation>
    <scope>NUCLEOTIDE SEQUENCE [LARGE SCALE GENOMIC DNA]</scope>
    <source>
        <strain evidence="4 5">WCHAW010062</strain>
        <plasmid evidence="4 5">p12_010062</plasmid>
    </source>
</reference>
<dbReference type="InterPro" id="IPR000989">
    <property type="entry name" value="Rep"/>
</dbReference>
<proteinExistence type="inferred from homology"/>
<sequence length="426" mass="48822">MYDQNSIKQSGSEKERGRMNEELRRGPTPELNALPTCKLLTDGSGKVWAVDENGKPLGNTTDNSAIRTQQGFQAIKERFKLLDSARKILDGERTQHCFYNRVDKNDGVGVTFNKFRNKANYTNVMRCANAWGCPVCAAIISEHRKCEVKDAMDWWKKQGGSVLLLTLTVPHYSDTDIKQLKKDLKKAYGKFFKGVRASKDMFERWQIKHYISCFEITHGLNGFHPHYHVLLFVPYSLGKQSLPGIKQDMYKVWKDCCLKSGLDEPNEKHGLDLQAGNDAANYVAKWGLEHEMTKGHIKKGKENSRTPFDILRSYSASENEADANLFKLYYFAFKGTRQLNWSKGLKKLVSKAEEKTDQEIVDDTDNVAELLFKLDIEMWHAVRKQKKQGELLVAVAEDQTLKKPMELIRQCLADQGLLQQNYRVQI</sequence>
<keyword evidence="2" id="KW-0235">DNA replication</keyword>
<dbReference type="RefSeq" id="WP_087554614.1">
    <property type="nucleotide sequence ID" value="NZ_CP033121.1"/>
</dbReference>
<evidence type="ECO:0000313" key="5">
    <source>
        <dbReference type="Proteomes" id="UP000279962"/>
    </source>
</evidence>
<feature type="compositionally biased region" description="Basic and acidic residues" evidence="3">
    <location>
        <begin position="11"/>
        <end position="27"/>
    </location>
</feature>
<evidence type="ECO:0000256" key="2">
    <source>
        <dbReference type="ARBA" id="ARBA00022705"/>
    </source>
</evidence>
<dbReference type="GO" id="GO:0006260">
    <property type="term" value="P:DNA replication"/>
    <property type="evidence" value="ECO:0007669"/>
    <property type="project" value="UniProtKB-KW"/>
</dbReference>
<dbReference type="EMBL" id="CP033121">
    <property type="protein sequence ID" value="AYO52233.1"/>
    <property type="molecule type" value="Genomic_DNA"/>
</dbReference>
<feature type="compositionally biased region" description="Polar residues" evidence="3">
    <location>
        <begin position="1"/>
        <end position="10"/>
    </location>
</feature>
<feature type="region of interest" description="Disordered" evidence="3">
    <location>
        <begin position="1"/>
        <end position="30"/>
    </location>
</feature>
<organism evidence="4 5">
    <name type="scientific">Acinetobacter wuhouensis</name>
    <dbReference type="NCBI Taxonomy" id="1879050"/>
    <lineage>
        <taxon>Bacteria</taxon>
        <taxon>Pseudomonadati</taxon>
        <taxon>Pseudomonadota</taxon>
        <taxon>Gammaproteobacteria</taxon>
        <taxon>Moraxellales</taxon>
        <taxon>Moraxellaceae</taxon>
        <taxon>Acinetobacter</taxon>
    </lineage>
</organism>
<comment type="similarity">
    <text evidence="1">Belongs to the Gram-positive plasmids replication protein type 1 family.</text>
</comment>